<comment type="subcellular location">
    <subcellularLocation>
        <location evidence="1">Membrane</location>
        <topology evidence="1">Multi-pass membrane protein</topology>
    </subcellularLocation>
</comment>
<dbReference type="PANTHER" id="PTHR33048">
    <property type="entry name" value="PTH11-LIKE INTEGRAL MEMBRANE PROTEIN (AFU_ORTHOLOGUE AFUA_5G11245)"/>
    <property type="match status" value="1"/>
</dbReference>
<gene>
    <name evidence="9" type="ORF">ASPCADRAFT_400695</name>
</gene>
<feature type="transmembrane region" description="Helical" evidence="7">
    <location>
        <begin position="43"/>
        <end position="64"/>
    </location>
</feature>
<comment type="similarity">
    <text evidence="5">Belongs to the SAT4 family.</text>
</comment>
<evidence type="ECO:0000259" key="8">
    <source>
        <dbReference type="Pfam" id="PF20684"/>
    </source>
</evidence>
<dbReference type="InterPro" id="IPR049326">
    <property type="entry name" value="Rhodopsin_dom_fungi"/>
</dbReference>
<protein>
    <recommendedName>
        <fullName evidence="8">Rhodopsin domain-containing protein</fullName>
    </recommendedName>
</protein>
<feature type="transmembrane region" description="Helical" evidence="7">
    <location>
        <begin position="123"/>
        <end position="145"/>
    </location>
</feature>
<proteinExistence type="inferred from homology"/>
<feature type="region of interest" description="Disordered" evidence="6">
    <location>
        <begin position="282"/>
        <end position="321"/>
    </location>
</feature>
<dbReference type="PANTHER" id="PTHR33048:SF108">
    <property type="entry name" value="INTEGRAL MEMBRANE PROTEIN"/>
    <property type="match status" value="1"/>
</dbReference>
<feature type="transmembrane region" description="Helical" evidence="7">
    <location>
        <begin position="168"/>
        <end position="191"/>
    </location>
</feature>
<evidence type="ECO:0000256" key="3">
    <source>
        <dbReference type="ARBA" id="ARBA00022989"/>
    </source>
</evidence>
<evidence type="ECO:0000313" key="9">
    <source>
        <dbReference type="EMBL" id="OOF90733.1"/>
    </source>
</evidence>
<dbReference type="EMBL" id="KV907515">
    <property type="protein sequence ID" value="OOF90733.1"/>
    <property type="molecule type" value="Genomic_DNA"/>
</dbReference>
<dbReference type="GO" id="GO:0016020">
    <property type="term" value="C:membrane"/>
    <property type="evidence" value="ECO:0007669"/>
    <property type="project" value="UniProtKB-SubCell"/>
</dbReference>
<dbReference type="OMA" id="NYHNERI"/>
<dbReference type="Pfam" id="PF20684">
    <property type="entry name" value="Fung_rhodopsin"/>
    <property type="match status" value="1"/>
</dbReference>
<feature type="compositionally biased region" description="Polar residues" evidence="6">
    <location>
        <begin position="307"/>
        <end position="318"/>
    </location>
</feature>
<feature type="transmembrane region" description="Helical" evidence="7">
    <location>
        <begin position="12"/>
        <end position="31"/>
    </location>
</feature>
<feature type="region of interest" description="Disordered" evidence="6">
    <location>
        <begin position="366"/>
        <end position="392"/>
    </location>
</feature>
<evidence type="ECO:0000256" key="6">
    <source>
        <dbReference type="SAM" id="MobiDB-lite"/>
    </source>
</evidence>
<dbReference type="InterPro" id="IPR052337">
    <property type="entry name" value="SAT4-like"/>
</dbReference>
<dbReference type="Proteomes" id="UP000188318">
    <property type="component" value="Unassembled WGS sequence"/>
</dbReference>
<evidence type="ECO:0000256" key="7">
    <source>
        <dbReference type="SAM" id="Phobius"/>
    </source>
</evidence>
<reference evidence="10" key="1">
    <citation type="journal article" date="2017" name="Genome Biol.">
        <title>Comparative genomics reveals high biological diversity and specific adaptations in the industrially and medically important fungal genus Aspergillus.</title>
        <authorList>
            <person name="de Vries R.P."/>
            <person name="Riley R."/>
            <person name="Wiebenga A."/>
            <person name="Aguilar-Osorio G."/>
            <person name="Amillis S."/>
            <person name="Uchima C.A."/>
            <person name="Anderluh G."/>
            <person name="Asadollahi M."/>
            <person name="Askin M."/>
            <person name="Barry K."/>
            <person name="Battaglia E."/>
            <person name="Bayram O."/>
            <person name="Benocci T."/>
            <person name="Braus-Stromeyer S.A."/>
            <person name="Caldana C."/>
            <person name="Canovas D."/>
            <person name="Cerqueira G.C."/>
            <person name="Chen F."/>
            <person name="Chen W."/>
            <person name="Choi C."/>
            <person name="Clum A."/>
            <person name="Dos Santos R.A."/>
            <person name="Damasio A.R."/>
            <person name="Diallinas G."/>
            <person name="Emri T."/>
            <person name="Fekete E."/>
            <person name="Flipphi M."/>
            <person name="Freyberg S."/>
            <person name="Gallo A."/>
            <person name="Gournas C."/>
            <person name="Habgood R."/>
            <person name="Hainaut M."/>
            <person name="Harispe M.L."/>
            <person name="Henrissat B."/>
            <person name="Hilden K.S."/>
            <person name="Hope R."/>
            <person name="Hossain A."/>
            <person name="Karabika E."/>
            <person name="Karaffa L."/>
            <person name="Karanyi Z."/>
            <person name="Krasevec N."/>
            <person name="Kuo A."/>
            <person name="Kusch H."/>
            <person name="LaButti K."/>
            <person name="Lagendijk E.L."/>
            <person name="Lapidus A."/>
            <person name="Levasseur A."/>
            <person name="Lindquist E."/>
            <person name="Lipzen A."/>
            <person name="Logrieco A.F."/>
            <person name="MacCabe A."/>
            <person name="Maekelae M.R."/>
            <person name="Malavazi I."/>
            <person name="Melin P."/>
            <person name="Meyer V."/>
            <person name="Mielnichuk N."/>
            <person name="Miskei M."/>
            <person name="Molnar A.P."/>
            <person name="Mule G."/>
            <person name="Ngan C.Y."/>
            <person name="Orejas M."/>
            <person name="Orosz E."/>
            <person name="Ouedraogo J.P."/>
            <person name="Overkamp K.M."/>
            <person name="Park H.-S."/>
            <person name="Perrone G."/>
            <person name="Piumi F."/>
            <person name="Punt P.J."/>
            <person name="Ram A.F."/>
            <person name="Ramon A."/>
            <person name="Rauscher S."/>
            <person name="Record E."/>
            <person name="Riano-Pachon D.M."/>
            <person name="Robert V."/>
            <person name="Roehrig J."/>
            <person name="Ruller R."/>
            <person name="Salamov A."/>
            <person name="Salih N.S."/>
            <person name="Samson R.A."/>
            <person name="Sandor E."/>
            <person name="Sanguinetti M."/>
            <person name="Schuetze T."/>
            <person name="Sepcic K."/>
            <person name="Shelest E."/>
            <person name="Sherlock G."/>
            <person name="Sophianopoulou V."/>
            <person name="Squina F.M."/>
            <person name="Sun H."/>
            <person name="Susca A."/>
            <person name="Todd R.B."/>
            <person name="Tsang A."/>
            <person name="Unkles S.E."/>
            <person name="van de Wiele N."/>
            <person name="van Rossen-Uffink D."/>
            <person name="Oliveira J.V."/>
            <person name="Vesth T.C."/>
            <person name="Visser J."/>
            <person name="Yu J.-H."/>
            <person name="Zhou M."/>
            <person name="Andersen M.R."/>
            <person name="Archer D.B."/>
            <person name="Baker S.E."/>
            <person name="Benoit I."/>
            <person name="Brakhage A.A."/>
            <person name="Braus G.H."/>
            <person name="Fischer R."/>
            <person name="Frisvad J.C."/>
            <person name="Goldman G.H."/>
            <person name="Houbraken J."/>
            <person name="Oakley B."/>
            <person name="Pocsi I."/>
            <person name="Scazzocchio C."/>
            <person name="Seiboth B."/>
            <person name="vanKuyk P.A."/>
            <person name="Wortman J."/>
            <person name="Dyer P.S."/>
            <person name="Grigoriev I.V."/>
        </authorList>
    </citation>
    <scope>NUCLEOTIDE SEQUENCE [LARGE SCALE GENOMIC DNA]</scope>
    <source>
        <strain evidence="10">ITEM 5010</strain>
    </source>
</reference>
<feature type="domain" description="Rhodopsin" evidence="8">
    <location>
        <begin position="27"/>
        <end position="268"/>
    </location>
</feature>
<evidence type="ECO:0000256" key="2">
    <source>
        <dbReference type="ARBA" id="ARBA00022692"/>
    </source>
</evidence>
<keyword evidence="4 7" id="KW-0472">Membrane</keyword>
<evidence type="ECO:0000256" key="5">
    <source>
        <dbReference type="ARBA" id="ARBA00038359"/>
    </source>
</evidence>
<sequence length="392" mass="42847">MIDDSHQKTALGIVVAFPVLGGIAVLLRAWSRSLTRSRLGGDDVLIVMGYILAIGQSITSWYYIKTNYVGIHVWDIPDDYDVQQGLIWNYANQLVYNPCLTMVKVSILLFLRRLECHSRRVNLLIWFTMFVTVALFVAVLFVDIFQCSPVAYVYDLSIPNGSCINQGAFYVATAAIYLLTDLLVLSIPIIITWSLQMPRKRKMAVCAILCMGAVATGIGVWRLILLAEGFFPSHPVEDATYSIGFCTSAVEVHVAVMAACAPCLKAIASTYLPRLLGTSQRTRYPSAGHPDPTATPHSSRPGRSRFQDSAAQGGASHTSDLDHAVEMAAMEREMRKYHPYADVEGSSLSSDDGAAAHGILKTTAVSVRYTREPSPSEATGEGMTEGSVDRLV</sequence>
<name>A0A1R3R8D9_ASPC5</name>
<accession>A0A1R3R8D9</accession>
<dbReference type="VEuPathDB" id="FungiDB:ASPCADRAFT_400695"/>
<dbReference type="AlphaFoldDB" id="A0A1R3R8D9"/>
<evidence type="ECO:0000256" key="4">
    <source>
        <dbReference type="ARBA" id="ARBA00023136"/>
    </source>
</evidence>
<feature type="transmembrane region" description="Helical" evidence="7">
    <location>
        <begin position="203"/>
        <end position="227"/>
    </location>
</feature>
<keyword evidence="3 7" id="KW-1133">Transmembrane helix</keyword>
<organism evidence="9 10">
    <name type="scientific">Aspergillus carbonarius (strain ITEM 5010)</name>
    <dbReference type="NCBI Taxonomy" id="602072"/>
    <lineage>
        <taxon>Eukaryota</taxon>
        <taxon>Fungi</taxon>
        <taxon>Dikarya</taxon>
        <taxon>Ascomycota</taxon>
        <taxon>Pezizomycotina</taxon>
        <taxon>Eurotiomycetes</taxon>
        <taxon>Eurotiomycetidae</taxon>
        <taxon>Eurotiales</taxon>
        <taxon>Aspergillaceae</taxon>
        <taxon>Aspergillus</taxon>
        <taxon>Aspergillus subgen. Circumdati</taxon>
    </lineage>
</organism>
<dbReference type="OrthoDB" id="5329176at2759"/>
<dbReference type="STRING" id="602072.A0A1R3R8D9"/>
<feature type="transmembrane region" description="Helical" evidence="7">
    <location>
        <begin position="94"/>
        <end position="111"/>
    </location>
</feature>
<evidence type="ECO:0000313" key="10">
    <source>
        <dbReference type="Proteomes" id="UP000188318"/>
    </source>
</evidence>
<evidence type="ECO:0000256" key="1">
    <source>
        <dbReference type="ARBA" id="ARBA00004141"/>
    </source>
</evidence>
<keyword evidence="2 7" id="KW-0812">Transmembrane</keyword>
<keyword evidence="10" id="KW-1185">Reference proteome</keyword>